<name>A0A376BW48_9NEIS</name>
<evidence type="ECO:0000313" key="3">
    <source>
        <dbReference type="Proteomes" id="UP000254209"/>
    </source>
</evidence>
<dbReference type="AlphaFoldDB" id="A0A376BW48"/>
<reference evidence="2 3" key="1">
    <citation type="submission" date="2018-06" db="EMBL/GenBank/DDBJ databases">
        <authorList>
            <consortium name="Pathogen Informatics"/>
            <person name="Doyle S."/>
        </authorList>
    </citation>
    <scope>NUCLEOTIDE SEQUENCE [LARGE SCALE GENOMIC DNA]</scope>
    <source>
        <strain evidence="2 3">NCTC10283</strain>
    </source>
</reference>
<proteinExistence type="predicted"/>
<dbReference type="RefSeq" id="WP_156961077.1">
    <property type="nucleotide sequence ID" value="NZ_CP091519.2"/>
</dbReference>
<protein>
    <submittedName>
        <fullName evidence="2">Uncharacterized protein</fullName>
    </submittedName>
</protein>
<accession>A0A376BW48</accession>
<sequence length="49" mass="5749">MGIHSMLGMAYFSAILHFRQPENHENDVTKSLKNATKSHRSKTYNQHKY</sequence>
<feature type="region of interest" description="Disordered" evidence="1">
    <location>
        <begin position="25"/>
        <end position="49"/>
    </location>
</feature>
<gene>
    <name evidence="2" type="ORF">NCTC10283_02592</name>
</gene>
<dbReference type="STRING" id="1120980.GCA_000745955_02460"/>
<organism evidence="2 3">
    <name type="scientific">Alysiella crassa</name>
    <dbReference type="NCBI Taxonomy" id="153491"/>
    <lineage>
        <taxon>Bacteria</taxon>
        <taxon>Pseudomonadati</taxon>
        <taxon>Pseudomonadota</taxon>
        <taxon>Betaproteobacteria</taxon>
        <taxon>Neisseriales</taxon>
        <taxon>Neisseriaceae</taxon>
        <taxon>Alysiella</taxon>
    </lineage>
</organism>
<dbReference type="Proteomes" id="UP000254209">
    <property type="component" value="Unassembled WGS sequence"/>
</dbReference>
<evidence type="ECO:0000313" key="2">
    <source>
        <dbReference type="EMBL" id="SSY81028.1"/>
    </source>
</evidence>
<feature type="compositionally biased region" description="Basic residues" evidence="1">
    <location>
        <begin position="36"/>
        <end position="49"/>
    </location>
</feature>
<keyword evidence="3" id="KW-1185">Reference proteome</keyword>
<dbReference type="EMBL" id="UFSO01000003">
    <property type="protein sequence ID" value="SSY81028.1"/>
    <property type="molecule type" value="Genomic_DNA"/>
</dbReference>
<evidence type="ECO:0000256" key="1">
    <source>
        <dbReference type="SAM" id="MobiDB-lite"/>
    </source>
</evidence>